<reference evidence="2 3" key="1">
    <citation type="journal article" date="2019" name="Sci. Rep.">
        <title>Orb-weaving spider Araneus ventricosus genome elucidates the spidroin gene catalogue.</title>
        <authorList>
            <person name="Kono N."/>
            <person name="Nakamura H."/>
            <person name="Ohtoshi R."/>
            <person name="Moran D.A.P."/>
            <person name="Shinohara A."/>
            <person name="Yoshida Y."/>
            <person name="Fujiwara M."/>
            <person name="Mori M."/>
            <person name="Tomita M."/>
            <person name="Arakawa K."/>
        </authorList>
    </citation>
    <scope>NUCLEOTIDE SEQUENCE [LARGE SCALE GENOMIC DNA]</scope>
</reference>
<sequence length="76" mass="8569">MGWFSMFYLAPVMEEGPSVVGTGRSFEREFFRQPHKQYFISKDPAGLEGSEDFGSHCCAVLMNDLLLEEVCVAFVP</sequence>
<dbReference type="EMBL" id="BGPR01066258">
    <property type="protein sequence ID" value="GBO40861.1"/>
    <property type="molecule type" value="Genomic_DNA"/>
</dbReference>
<evidence type="ECO:0000313" key="2">
    <source>
        <dbReference type="EMBL" id="GBO40861.1"/>
    </source>
</evidence>
<evidence type="ECO:0000313" key="1">
    <source>
        <dbReference type="EMBL" id="GBO40858.1"/>
    </source>
</evidence>
<name>A0A4Y2WUJ4_ARAVE</name>
<gene>
    <name evidence="1" type="ORF">AVEN_160769_1</name>
    <name evidence="2" type="ORF">AVEN_6521_1</name>
</gene>
<keyword evidence="3" id="KW-1185">Reference proteome</keyword>
<accession>A0A4Y2WUJ4</accession>
<dbReference type="AlphaFoldDB" id="A0A4Y2WUJ4"/>
<dbReference type="EMBL" id="BGPR01066256">
    <property type="protein sequence ID" value="GBO40858.1"/>
    <property type="molecule type" value="Genomic_DNA"/>
</dbReference>
<evidence type="ECO:0000313" key="3">
    <source>
        <dbReference type="Proteomes" id="UP000499080"/>
    </source>
</evidence>
<proteinExistence type="predicted"/>
<comment type="caution">
    <text evidence="2">The sequence shown here is derived from an EMBL/GenBank/DDBJ whole genome shotgun (WGS) entry which is preliminary data.</text>
</comment>
<organism evidence="2 3">
    <name type="scientific">Araneus ventricosus</name>
    <name type="common">Orbweaver spider</name>
    <name type="synonym">Epeira ventricosa</name>
    <dbReference type="NCBI Taxonomy" id="182803"/>
    <lineage>
        <taxon>Eukaryota</taxon>
        <taxon>Metazoa</taxon>
        <taxon>Ecdysozoa</taxon>
        <taxon>Arthropoda</taxon>
        <taxon>Chelicerata</taxon>
        <taxon>Arachnida</taxon>
        <taxon>Araneae</taxon>
        <taxon>Araneomorphae</taxon>
        <taxon>Entelegynae</taxon>
        <taxon>Araneoidea</taxon>
        <taxon>Araneidae</taxon>
        <taxon>Araneus</taxon>
    </lineage>
</organism>
<protein>
    <submittedName>
        <fullName evidence="2">Uncharacterized protein</fullName>
    </submittedName>
</protein>
<dbReference type="Proteomes" id="UP000499080">
    <property type="component" value="Unassembled WGS sequence"/>
</dbReference>